<evidence type="ECO:0000313" key="2">
    <source>
        <dbReference type="EMBL" id="OZC02030.1"/>
    </source>
</evidence>
<dbReference type="RefSeq" id="WP_094545844.1">
    <property type="nucleotide sequence ID" value="NZ_MQWB01000001.1"/>
</dbReference>
<gene>
    <name evidence="2" type="ORF">BSZ36_02960</name>
</gene>
<comment type="caution">
    <text evidence="2">The sequence shown here is derived from an EMBL/GenBank/DDBJ whole genome shotgun (WGS) entry which is preliminary data.</text>
</comment>
<feature type="region of interest" description="Disordered" evidence="1">
    <location>
        <begin position="1"/>
        <end position="51"/>
    </location>
</feature>
<dbReference type="EMBL" id="MQWB01000001">
    <property type="protein sequence ID" value="OZC02030.1"/>
    <property type="molecule type" value="Genomic_DNA"/>
</dbReference>
<accession>A0A259TWG0</accession>
<name>A0A259TWG0_9BACT</name>
<sequence length="236" mass="26708">MADSPSRASGEPTTADDSSESPQRELHHITRIDIEPSEAYPNRHPTHGWQVRARREGKRLSKFFADAKNDGRDGALDAAKAYRDQLLSDMPDTPQKPRKAWSNTGVVGLSVREKDEGAKPRLYVQLNWIDSTGKRKAASYSVEKWGLRRALWNGCLRLYRERQEAGYPVEEPHVMFARSQEPFADQIRAEQKEEARLEAIAEAERKAAEYAETPEGKMEADAKQLKSVEEALFGKV</sequence>
<protein>
    <recommendedName>
        <fullName evidence="4">AP2/ERF domain-containing protein</fullName>
    </recommendedName>
</protein>
<keyword evidence="3" id="KW-1185">Reference proteome</keyword>
<dbReference type="OrthoDB" id="1492028at2"/>
<evidence type="ECO:0000313" key="3">
    <source>
        <dbReference type="Proteomes" id="UP000216446"/>
    </source>
</evidence>
<organism evidence="2 3">
    <name type="scientific">Rubricoccus marinus</name>
    <dbReference type="NCBI Taxonomy" id="716817"/>
    <lineage>
        <taxon>Bacteria</taxon>
        <taxon>Pseudomonadati</taxon>
        <taxon>Rhodothermota</taxon>
        <taxon>Rhodothermia</taxon>
        <taxon>Rhodothermales</taxon>
        <taxon>Rubricoccaceae</taxon>
        <taxon>Rubricoccus</taxon>
    </lineage>
</organism>
<dbReference type="Proteomes" id="UP000216446">
    <property type="component" value="Unassembled WGS sequence"/>
</dbReference>
<feature type="compositionally biased region" description="Basic and acidic residues" evidence="1">
    <location>
        <begin position="22"/>
        <end position="34"/>
    </location>
</feature>
<evidence type="ECO:0000256" key="1">
    <source>
        <dbReference type="SAM" id="MobiDB-lite"/>
    </source>
</evidence>
<dbReference type="InParanoid" id="A0A259TWG0"/>
<dbReference type="AlphaFoldDB" id="A0A259TWG0"/>
<reference evidence="2 3" key="1">
    <citation type="submission" date="2016-11" db="EMBL/GenBank/DDBJ databases">
        <title>Study of marine rhodopsin-containing bacteria.</title>
        <authorList>
            <person name="Yoshizawa S."/>
            <person name="Kumagai Y."/>
            <person name="Kogure K."/>
        </authorList>
    </citation>
    <scope>NUCLEOTIDE SEQUENCE [LARGE SCALE GENOMIC DNA]</scope>
    <source>
        <strain evidence="2 3">SG-29</strain>
    </source>
</reference>
<evidence type="ECO:0008006" key="4">
    <source>
        <dbReference type="Google" id="ProtNLM"/>
    </source>
</evidence>
<proteinExistence type="predicted"/>